<evidence type="ECO:0000256" key="1">
    <source>
        <dbReference type="SAM" id="SignalP"/>
    </source>
</evidence>
<proteinExistence type="predicted"/>
<evidence type="ECO:0000313" key="2">
    <source>
        <dbReference type="EMBL" id="MEK9502671.1"/>
    </source>
</evidence>
<accession>A0ABU9EDR8</accession>
<dbReference type="EMBL" id="JBBHLI010000013">
    <property type="protein sequence ID" value="MEK9502671.1"/>
    <property type="molecule type" value="Genomic_DNA"/>
</dbReference>
<keyword evidence="3" id="KW-1185">Reference proteome</keyword>
<protein>
    <submittedName>
        <fullName evidence="2">Uncharacterized protein</fullName>
    </submittedName>
</protein>
<organism evidence="2 3">
    <name type="scientific">Gaopeijia maritima</name>
    <dbReference type="NCBI Taxonomy" id="3119007"/>
    <lineage>
        <taxon>Bacteria</taxon>
        <taxon>Pseudomonadati</taxon>
        <taxon>Gemmatimonadota</taxon>
        <taxon>Longimicrobiia</taxon>
        <taxon>Gaopeijiales</taxon>
        <taxon>Gaopeijiaceae</taxon>
        <taxon>Gaopeijia</taxon>
    </lineage>
</organism>
<feature type="signal peptide" evidence="1">
    <location>
        <begin position="1"/>
        <end position="26"/>
    </location>
</feature>
<dbReference type="SUPFAM" id="SSF101908">
    <property type="entry name" value="Putative isomerase YbhE"/>
    <property type="match status" value="1"/>
</dbReference>
<evidence type="ECO:0000313" key="3">
    <source>
        <dbReference type="Proteomes" id="UP001484239"/>
    </source>
</evidence>
<keyword evidence="1" id="KW-0732">Signal</keyword>
<name>A0ABU9EDR8_9BACT</name>
<feature type="chain" id="PRO_5046906815" evidence="1">
    <location>
        <begin position="27"/>
        <end position="449"/>
    </location>
</feature>
<dbReference type="RefSeq" id="WP_405287509.1">
    <property type="nucleotide sequence ID" value="NZ_JBBHLI010000013.1"/>
</dbReference>
<sequence>MRVVHRSPSLVALAQIGAMLALPAIASGQSWNPLKRGSDNLEVVGHLPVGSRLTVTDMDIEQELDRPYAYVSRANIVGGGGRGVDIVDLSEPSDPEVIYSWRIENDDLHQGPGAMDVKHFKWGDRYYVAQSLQFRQGGPDADVGAVILDVTGLPDASTVREVGRIRDSDHLGGFHNIFIYKHSDGRVLLFTTVSGPYAQVYDLGRFVDGDPEGALVGRVPVPVGDSGSGGYHDMYVGYHPDTGSDRFYGGGTGGYYVYDVTDVGDPSLVMSMTGVSGVRYGHTVTPSPDGRYVVAETEYRHAPLRIFDLEPAFESGAQNVRQPISAWTADWQHLVHNHEVRWPYVFVSGYVDGLQIFNLQDPSNPITVGFYDTYLGPLNDDFNPIFNGTFGVDVRNEDGLIVVSDSSSGLWVFRMDGFNGWSGSQWGMPDVSSVQDWDQGPRGPRLIGE</sequence>
<dbReference type="Proteomes" id="UP001484239">
    <property type="component" value="Unassembled WGS sequence"/>
</dbReference>
<comment type="caution">
    <text evidence="2">The sequence shown here is derived from an EMBL/GenBank/DDBJ whole genome shotgun (WGS) entry which is preliminary data.</text>
</comment>
<reference evidence="2 3" key="1">
    <citation type="submission" date="2024-02" db="EMBL/GenBank/DDBJ databases">
        <title>A novel Gemmatimonadota bacterium.</title>
        <authorList>
            <person name="Du Z.-J."/>
            <person name="Ye Y.-Q."/>
        </authorList>
    </citation>
    <scope>NUCLEOTIDE SEQUENCE [LARGE SCALE GENOMIC DNA]</scope>
    <source>
        <strain evidence="2 3">DH-20</strain>
    </source>
</reference>
<gene>
    <name evidence="2" type="ORF">WI372_16875</name>
</gene>